<feature type="region of interest" description="Disordered" evidence="2">
    <location>
        <begin position="313"/>
        <end position="345"/>
    </location>
</feature>
<evidence type="ECO:0000256" key="1">
    <source>
        <dbReference type="SAM" id="Coils"/>
    </source>
</evidence>
<dbReference type="Pfam" id="PF22946">
    <property type="entry name" value="SPEF2_D5"/>
    <property type="match status" value="1"/>
</dbReference>
<dbReference type="InterPro" id="IPR027417">
    <property type="entry name" value="P-loop_NTPase"/>
</dbReference>
<accession>A0A9U8E791</accession>
<feature type="compositionally biased region" description="Basic and acidic residues" evidence="2">
    <location>
        <begin position="979"/>
        <end position="995"/>
    </location>
</feature>
<evidence type="ECO:0000313" key="5">
    <source>
        <dbReference type="RefSeq" id="XP_013075440.2"/>
    </source>
</evidence>
<keyword evidence="1" id="KW-0175">Coiled coil</keyword>
<dbReference type="Gene3D" id="1.10.418.10">
    <property type="entry name" value="Calponin-like domain"/>
    <property type="match status" value="1"/>
</dbReference>
<dbReference type="InterPro" id="IPR052634">
    <property type="entry name" value="Sperm_flagellar-bone_growth"/>
</dbReference>
<feature type="compositionally biased region" description="Basic and acidic residues" evidence="2">
    <location>
        <begin position="1358"/>
        <end position="1370"/>
    </location>
</feature>
<feature type="compositionally biased region" description="Polar residues" evidence="2">
    <location>
        <begin position="1315"/>
        <end position="1324"/>
    </location>
</feature>
<feature type="region of interest" description="Disordered" evidence="2">
    <location>
        <begin position="1032"/>
        <end position="1055"/>
    </location>
</feature>
<dbReference type="OMA" id="IMETKQQ"/>
<protein>
    <submittedName>
        <fullName evidence="5">Sperm flagellar protein 2-like isoform X1</fullName>
    </submittedName>
</protein>
<dbReference type="InterPro" id="IPR036872">
    <property type="entry name" value="CH_dom_sf"/>
</dbReference>
<gene>
    <name evidence="5" type="primary">LOC106061784</name>
</gene>
<organism evidence="4 5">
    <name type="scientific">Biomphalaria glabrata</name>
    <name type="common">Bloodfluke planorb</name>
    <name type="synonym">Freshwater snail</name>
    <dbReference type="NCBI Taxonomy" id="6526"/>
    <lineage>
        <taxon>Eukaryota</taxon>
        <taxon>Metazoa</taxon>
        <taxon>Spiralia</taxon>
        <taxon>Lophotrochozoa</taxon>
        <taxon>Mollusca</taxon>
        <taxon>Gastropoda</taxon>
        <taxon>Heterobranchia</taxon>
        <taxon>Euthyneura</taxon>
        <taxon>Panpulmonata</taxon>
        <taxon>Hygrophila</taxon>
        <taxon>Lymnaeoidea</taxon>
        <taxon>Planorbidae</taxon>
        <taxon>Biomphalaria</taxon>
    </lineage>
</organism>
<reference evidence="5" key="1">
    <citation type="submission" date="2025-08" db="UniProtKB">
        <authorList>
            <consortium name="RefSeq"/>
        </authorList>
    </citation>
    <scope>IDENTIFICATION</scope>
</reference>
<dbReference type="Pfam" id="PF06294">
    <property type="entry name" value="CH_2"/>
    <property type="match status" value="1"/>
</dbReference>
<feature type="region of interest" description="Disordered" evidence="2">
    <location>
        <begin position="778"/>
        <end position="804"/>
    </location>
</feature>
<name>A0A9U8E791_BIOGL</name>
<dbReference type="PANTHER" id="PTHR14919:SF0">
    <property type="entry name" value="SPERM FLAGELLAR PROTEIN 2"/>
    <property type="match status" value="1"/>
</dbReference>
<dbReference type="Pfam" id="PF24082">
    <property type="entry name" value="SPEF2_C"/>
    <property type="match status" value="1"/>
</dbReference>
<evidence type="ECO:0000259" key="3">
    <source>
        <dbReference type="PROSITE" id="PS50021"/>
    </source>
</evidence>
<feature type="region of interest" description="Disordered" evidence="2">
    <location>
        <begin position="1264"/>
        <end position="1327"/>
    </location>
</feature>
<evidence type="ECO:0000256" key="2">
    <source>
        <dbReference type="SAM" id="MobiDB-lite"/>
    </source>
</evidence>
<dbReference type="Pfam" id="PF00406">
    <property type="entry name" value="ADK"/>
    <property type="match status" value="1"/>
</dbReference>
<dbReference type="SUPFAM" id="SSF47473">
    <property type="entry name" value="EF-hand"/>
    <property type="match status" value="1"/>
</dbReference>
<dbReference type="PANTHER" id="PTHR14919">
    <property type="entry name" value="KPL2-RELATED"/>
    <property type="match status" value="1"/>
</dbReference>
<dbReference type="Proteomes" id="UP001165740">
    <property type="component" value="Chromosome 5"/>
</dbReference>
<sequence>MTEILCRWLNDELHLSTRISQASLAKEFASGYLIGEVLHKYQIQDDFDQFSQNKTSEAKLNNFTRLEPVFHLLGIPFDTTNARNIMTEKHGAATQLLYQLYIALNNKKKANLTGIAMETMRPEAPAKLNAMETLIYKEPRPDDERLKQATPRQTDLDLQALIARFQENQVKMEQTAFREKFEEVERLYQLRQKEREMLMNRNRNLHEKQSELVAKINAATVFIPKPPQRKLKALEARKELKKKREAEETIQSIHQFEEKMKMIPSYDSESPREEQIDVQYILNQENEEPDAVQFLKTSSNDEYIGKIRKRLQEDASAREEREKRRRKVLRDQLASHEEQEEARREKMMVNRLMRQSQQERRIAVQLLQARHEKEIIRQNRLFKEAQYQERRQKDFEEALDREAELAALHKLEYQEEIKAEQKLHNMIAAQRAEQRYKKHYEICENIVNSIVDIACKVSEYRELTNKRLPEKLMREWKLLFTSGQPLYEEEDRKSIELSPEQILEEERQKLLNEGDFMEYKTMTGEWQPPKDSDIKEPPQDNSVVGHIVHRLFNMVHPPSPPPVPPEFPPCPIRACVLGKVFSGKSSCLKRLAEEHRVKVLVVEELIQEAVEAFKNKEVETEEQATQTQVENEDVREELEINTVTESSPALNLDEKTLSKETVAASVIGSEDKQIVEEATVVSKSEDVQESIHSVKLDSVQKSSVEPEPTVRAKLGAKAFKSLRKGRPVEDQIVIDIIIEAIRKIPEGTGWILDGYPQNYAQAKLLEKGLSGCDRSIKDERSEQKLKSKSSLAPDPRSVPPPAEPPSGIDVVILFDLRDELCMKRAAGRSEQIQAGKVYHEEYNPPPDGSATGIGKVEKITPVTDPGYDKEQIQTRITGFLDQWPKLEKWFKKYGTLQTVDASLEKEPLYLETEKIIEDILCKIQSKKEAQEEVTQQEQKMATETPAILEIPPVEEPQAPIDPPLLEVQAPRQSSGSGSRPEEQSITKSPEIEKSFSVKTQPINDNVKPVEKLMDVEFNVVLEVNLPNLFPARGSSAKKTQTPEPEVEVPSGPPPIKPSDPEWIFVDQNLDMELASVLSLHWEETEKAYINNCKTVFHATRSERENIFRYFYQIRKDFVQFLKRPDCKQEYVDQWQKAYNSIPDDMREDEETKAELHQQVDNLRERLWNICDERKEQAEKERDAIMHDGWLDDRLGLISNHYLTLMQAEVDRMQDTARLLKDYYKGMDGQVPDVLNPEYQRLPLLQLAIDSHSEHDLASQDNIVEEESKSIRSSSAHAKSPREGLKSPRSKSPRSPKGSRSSRGVSSKKNLAGKETPQQNKSPTISEGIGRKIIIPLIPRRPGTTEPEEIKLQAAISKSKQDKKSLKKSSDEAVSSELDIPIPEDPDEKLIHTSCSSAIQSITQMVISEVRAIEEEIEKEKELEREKEKEKNKPVKAGKKGNRSTSPKKSAKKEGDNAGTPLPADISLSEEEIQKKAIKNKAREEYIFALKEEENATKTRLNLIRHLACEILRDLKCKSDEIFKAMNDWIGSKFLKEMQSIDQLTEVMRNAIETKQKLKYELCISQEMFALDEDFKVLKTPTPEPPEPPVEQAMAEHFTVTQLNTLYDHLKTIAPTGFISNKAFAELFETQVMVAHGMACLPVAWMHLTSAQITELGNMLSLDTDYVDWHKLFVALCYPIPMPSQQQLLDCLENFKIMDQKSTGKITREQWHRMDLWFHQESTEDYNRMTQLHNLLFEVFADHSSSIPLVDYVNFLMYFSASLNYHEGFLHALSVVCGHHMPRLNQPELFPHTSSLERPHSVADSLHEDYKDEEKGQIEPPMSEEVISREANVALVSVEALFKVLHHGDNTKGDSHRFTSTVDPEDHTSLEKLTSVFRELHDDGELVPMKYKVLIEHPLIQDVVVACKRFKALDVKSIISGPPVELMEAVSQKTAE</sequence>
<feature type="domain" description="Calponin-homology (CH)" evidence="3">
    <location>
        <begin position="1"/>
        <end position="105"/>
    </location>
</feature>
<feature type="region of interest" description="Disordered" evidence="2">
    <location>
        <begin position="1353"/>
        <end position="1386"/>
    </location>
</feature>
<feature type="compositionally biased region" description="Low complexity" evidence="2">
    <location>
        <begin position="1294"/>
        <end position="1308"/>
    </location>
</feature>
<dbReference type="InterPro" id="IPR054517">
    <property type="entry name" value="SPEF2_D5"/>
</dbReference>
<feature type="region of interest" description="Disordered" evidence="2">
    <location>
        <begin position="933"/>
        <end position="999"/>
    </location>
</feature>
<proteinExistence type="predicted"/>
<feature type="coiled-coil region" evidence="1">
    <location>
        <begin position="602"/>
        <end position="637"/>
    </location>
</feature>
<feature type="compositionally biased region" description="Basic and acidic residues" evidence="2">
    <location>
        <begin position="1419"/>
        <end position="1432"/>
    </location>
</feature>
<dbReference type="KEGG" id="bgt:106061784"/>
<dbReference type="GeneID" id="106061784"/>
<dbReference type="Gene3D" id="3.40.50.300">
    <property type="entry name" value="P-loop containing nucleotide triphosphate hydrolases"/>
    <property type="match status" value="2"/>
</dbReference>
<dbReference type="InterPro" id="IPR056199">
    <property type="entry name" value="SPEF2_C"/>
</dbReference>
<feature type="region of interest" description="Disordered" evidence="2">
    <location>
        <begin position="1419"/>
        <end position="1466"/>
    </location>
</feature>
<dbReference type="InterPro" id="IPR010441">
    <property type="entry name" value="CH_2"/>
</dbReference>
<dbReference type="InterPro" id="IPR001715">
    <property type="entry name" value="CH_dom"/>
</dbReference>
<dbReference type="PROSITE" id="PS50021">
    <property type="entry name" value="CH"/>
    <property type="match status" value="1"/>
</dbReference>
<dbReference type="OrthoDB" id="62528at2759"/>
<feature type="compositionally biased region" description="Basic and acidic residues" evidence="2">
    <location>
        <begin position="313"/>
        <end position="322"/>
    </location>
</feature>
<dbReference type="InterPro" id="IPR011992">
    <property type="entry name" value="EF-hand-dom_pair"/>
</dbReference>
<feature type="compositionally biased region" description="Basic and acidic residues" evidence="2">
    <location>
        <begin position="329"/>
        <end position="345"/>
    </location>
</feature>
<evidence type="ECO:0000313" key="4">
    <source>
        <dbReference type="Proteomes" id="UP001165740"/>
    </source>
</evidence>
<dbReference type="GO" id="GO:0005737">
    <property type="term" value="C:cytoplasm"/>
    <property type="evidence" value="ECO:0007669"/>
    <property type="project" value="UniProtKB-ARBA"/>
</dbReference>
<dbReference type="RefSeq" id="XP_013075440.2">
    <property type="nucleotide sequence ID" value="XM_013219986.2"/>
</dbReference>
<dbReference type="SUPFAM" id="SSF52540">
    <property type="entry name" value="P-loop containing nucleoside triphosphate hydrolases"/>
    <property type="match status" value="1"/>
</dbReference>
<keyword evidence="4" id="KW-1185">Reference proteome</keyword>